<keyword evidence="3" id="KW-1185">Reference proteome</keyword>
<dbReference type="GO" id="GO:0016705">
    <property type="term" value="F:oxidoreductase activity, acting on paired donors, with incorporation or reduction of molecular oxygen"/>
    <property type="evidence" value="ECO:0007669"/>
    <property type="project" value="InterPro"/>
</dbReference>
<dbReference type="AlphaFoldDB" id="A0A378ICX3"/>
<evidence type="ECO:0000313" key="3">
    <source>
        <dbReference type="Proteomes" id="UP000054735"/>
    </source>
</evidence>
<dbReference type="GO" id="GO:0004497">
    <property type="term" value="F:monooxygenase activity"/>
    <property type="evidence" value="ECO:0007669"/>
    <property type="project" value="InterPro"/>
</dbReference>
<evidence type="ECO:0000313" key="4">
    <source>
        <dbReference type="Proteomes" id="UP000255066"/>
    </source>
</evidence>
<dbReference type="RefSeq" id="WP_058522489.1">
    <property type="nucleotide sequence ID" value="NZ_CAAAHV010000011.1"/>
</dbReference>
<sequence>MVKEVRIEKKNTEKKEKHSRSGFSLVTGKAIKKLRVYGRAIANTAILAWKYNARKDPNAFHHLLNDLYRALPPNKTKVLKVPVISPKLYPPQIVQEVVAIGNAPILLAIEQIPCSQSNQTWYTQHPDKPKIKRGRAFSSILEAIGMGVLTANEEIHNAFLNQMHSLSFASLNNPNAIHHEFQTNTLEVITNETNALIKQIEERSASNEPIEIDFLVFSLKILLKSFYPNTEWNDEAWIGRLARAIEEVSHQAFKHIMDPYSNMEKLRQIAAAHLDEYIDKILEDNKPAYLTPEYVRDTSTEIKKQIIIALLFAGGDNIRRLIEHCLVEFGQQGTFKKYFADGVAYSDLLTYMKEVERLYTIIFAQPGEAEESFTIEYEGERFKVKAGDHLHYTTWIATTDEKEWGPHAREFNPEANKDKHAELQADLTFGAKQRRCRGKIFTHKVAPELLMAIMNQFEIRSYVGGNEGVHPIKYDFNTEVDGAVKIRYTRRLQQTIEKEVVEDEARQPVNGSRVTTNYKGLAEKSFICQLNKSSSTEESDAMEVEAERAESFISLN</sequence>
<protein>
    <submittedName>
        <fullName evidence="2">Cytochrome P450</fullName>
    </submittedName>
</protein>
<proteinExistence type="predicted"/>
<dbReference type="GO" id="GO:0005506">
    <property type="term" value="F:iron ion binding"/>
    <property type="evidence" value="ECO:0007669"/>
    <property type="project" value="InterPro"/>
</dbReference>
<reference evidence="2 4" key="2">
    <citation type="submission" date="2018-06" db="EMBL/GenBank/DDBJ databases">
        <authorList>
            <consortium name="Pathogen Informatics"/>
            <person name="Doyle S."/>
        </authorList>
    </citation>
    <scope>NUCLEOTIDE SEQUENCE [LARGE SCALE GENOMIC DNA]</scope>
    <source>
        <strain evidence="2 4">NCTC12437</strain>
    </source>
</reference>
<dbReference type="SUPFAM" id="SSF48264">
    <property type="entry name" value="Cytochrome P450"/>
    <property type="match status" value="1"/>
</dbReference>
<dbReference type="Proteomes" id="UP000255066">
    <property type="component" value="Unassembled WGS sequence"/>
</dbReference>
<gene>
    <name evidence="1" type="ORF">Lbir_0367</name>
    <name evidence="2" type="ORF">NCTC12437_02475</name>
</gene>
<dbReference type="Gene3D" id="1.10.630.10">
    <property type="entry name" value="Cytochrome P450"/>
    <property type="match status" value="1"/>
</dbReference>
<evidence type="ECO:0000313" key="1">
    <source>
        <dbReference type="EMBL" id="KTC75455.1"/>
    </source>
</evidence>
<name>A0A378ICX3_9GAMM</name>
<dbReference type="Proteomes" id="UP000054735">
    <property type="component" value="Unassembled WGS sequence"/>
</dbReference>
<evidence type="ECO:0000313" key="2">
    <source>
        <dbReference type="EMBL" id="STX32680.1"/>
    </source>
</evidence>
<organism evidence="2 4">
    <name type="scientific">Legionella birminghamensis</name>
    <dbReference type="NCBI Taxonomy" id="28083"/>
    <lineage>
        <taxon>Bacteria</taxon>
        <taxon>Pseudomonadati</taxon>
        <taxon>Pseudomonadota</taxon>
        <taxon>Gammaproteobacteria</taxon>
        <taxon>Legionellales</taxon>
        <taxon>Legionellaceae</taxon>
        <taxon>Legionella</taxon>
    </lineage>
</organism>
<dbReference type="EMBL" id="UGNW01000001">
    <property type="protein sequence ID" value="STX32680.1"/>
    <property type="molecule type" value="Genomic_DNA"/>
</dbReference>
<accession>A0A378ICX3</accession>
<dbReference type="EMBL" id="LNXT01000004">
    <property type="protein sequence ID" value="KTC75455.1"/>
    <property type="molecule type" value="Genomic_DNA"/>
</dbReference>
<dbReference type="STRING" id="28083.Lbir_0367"/>
<dbReference type="InterPro" id="IPR036396">
    <property type="entry name" value="Cyt_P450_sf"/>
</dbReference>
<dbReference type="OrthoDB" id="5648044at2"/>
<dbReference type="GO" id="GO:0020037">
    <property type="term" value="F:heme binding"/>
    <property type="evidence" value="ECO:0007669"/>
    <property type="project" value="InterPro"/>
</dbReference>
<reference evidence="1 3" key="1">
    <citation type="submission" date="2015-11" db="EMBL/GenBank/DDBJ databases">
        <title>Genomic analysis of 38 Legionella species identifies large and diverse effector repertoires.</title>
        <authorList>
            <person name="Burstein D."/>
            <person name="Amaro F."/>
            <person name="Zusman T."/>
            <person name="Lifshitz Z."/>
            <person name="Cohen O."/>
            <person name="Gilbert J.A."/>
            <person name="Pupko T."/>
            <person name="Shuman H.A."/>
            <person name="Segal G."/>
        </authorList>
    </citation>
    <scope>NUCLEOTIDE SEQUENCE [LARGE SCALE GENOMIC DNA]</scope>
    <source>
        <strain evidence="1 3">CDC#1407-AL-14</strain>
    </source>
</reference>